<dbReference type="EMBL" id="JABWUV010000005">
    <property type="protein sequence ID" value="KAF6355189.1"/>
    <property type="molecule type" value="Genomic_DNA"/>
</dbReference>
<comment type="caution">
    <text evidence="2">The sequence shown here is derived from an EMBL/GenBank/DDBJ whole genome shotgun (WGS) entry which is preliminary data.</text>
</comment>
<proteinExistence type="predicted"/>
<keyword evidence="3" id="KW-1185">Reference proteome</keyword>
<feature type="region of interest" description="Disordered" evidence="1">
    <location>
        <begin position="28"/>
        <end position="60"/>
    </location>
</feature>
<reference evidence="2 3" key="1">
    <citation type="journal article" date="2020" name="Nature">
        <title>Six reference-quality genomes reveal evolution of bat adaptations.</title>
        <authorList>
            <person name="Jebb D."/>
            <person name="Huang Z."/>
            <person name="Pippel M."/>
            <person name="Hughes G.M."/>
            <person name="Lavrichenko K."/>
            <person name="Devanna P."/>
            <person name="Winkler S."/>
            <person name="Jermiin L.S."/>
            <person name="Skirmuntt E.C."/>
            <person name="Katzourakis A."/>
            <person name="Burkitt-Gray L."/>
            <person name="Ray D.A."/>
            <person name="Sullivan K.A.M."/>
            <person name="Roscito J.G."/>
            <person name="Kirilenko B.M."/>
            <person name="Davalos L.M."/>
            <person name="Corthals A.P."/>
            <person name="Power M.L."/>
            <person name="Jones G."/>
            <person name="Ransome R.D."/>
            <person name="Dechmann D.K.N."/>
            <person name="Locatelli A.G."/>
            <person name="Puechmaille S.J."/>
            <person name="Fedrigo O."/>
            <person name="Jarvis E.D."/>
            <person name="Hiller M."/>
            <person name="Vernes S.C."/>
            <person name="Myers E.W."/>
            <person name="Teeling E.C."/>
        </authorList>
    </citation>
    <scope>NUCLEOTIDE SEQUENCE [LARGE SCALE GENOMIC DNA]</scope>
    <source>
        <strain evidence="2">MMyoMyo1</strain>
        <tissue evidence="2">Flight muscle</tissue>
    </source>
</reference>
<evidence type="ECO:0000256" key="1">
    <source>
        <dbReference type="SAM" id="MobiDB-lite"/>
    </source>
</evidence>
<evidence type="ECO:0000313" key="2">
    <source>
        <dbReference type="EMBL" id="KAF6355189.1"/>
    </source>
</evidence>
<protein>
    <submittedName>
        <fullName evidence="2">Uncharacterized protein</fullName>
    </submittedName>
</protein>
<organism evidence="2 3">
    <name type="scientific">Myotis myotis</name>
    <name type="common">Greater mouse-eared bat</name>
    <name type="synonym">Vespertilio myotis</name>
    <dbReference type="NCBI Taxonomy" id="51298"/>
    <lineage>
        <taxon>Eukaryota</taxon>
        <taxon>Metazoa</taxon>
        <taxon>Chordata</taxon>
        <taxon>Craniata</taxon>
        <taxon>Vertebrata</taxon>
        <taxon>Euteleostomi</taxon>
        <taxon>Mammalia</taxon>
        <taxon>Eutheria</taxon>
        <taxon>Laurasiatheria</taxon>
        <taxon>Chiroptera</taxon>
        <taxon>Yangochiroptera</taxon>
        <taxon>Vespertilionidae</taxon>
        <taxon>Myotis</taxon>
    </lineage>
</organism>
<feature type="region of interest" description="Disordered" evidence="1">
    <location>
        <begin position="73"/>
        <end position="100"/>
    </location>
</feature>
<name>A0A7J7XZY2_MYOMY</name>
<evidence type="ECO:0000313" key="3">
    <source>
        <dbReference type="Proteomes" id="UP000527355"/>
    </source>
</evidence>
<dbReference type="AlphaFoldDB" id="A0A7J7XZY2"/>
<sequence length="120" mass="13012">MGTTTQVLQEVEAQAGLIRGKTWEVRAGLGSNLQHPAAGGSARQQGDPEPRSLHFPPSSLHFPPSSLPWCDHCPATAEEPRGRERKGRGTDTGMNFPVIPCSERSRGLPCQRTGLRCLQN</sequence>
<dbReference type="Proteomes" id="UP000527355">
    <property type="component" value="Unassembled WGS sequence"/>
</dbReference>
<accession>A0A7J7XZY2</accession>
<gene>
    <name evidence="2" type="ORF">mMyoMyo1_011379</name>
</gene>